<dbReference type="AlphaFoldDB" id="A0A9N7VKW3"/>
<accession>A0A9N7VKW3</accession>
<evidence type="ECO:0000313" key="1">
    <source>
        <dbReference type="EMBL" id="CAB1454762.1"/>
    </source>
</evidence>
<keyword evidence="2" id="KW-1185">Reference proteome</keyword>
<reference evidence="1" key="1">
    <citation type="submission" date="2020-03" db="EMBL/GenBank/DDBJ databases">
        <authorList>
            <person name="Weist P."/>
        </authorList>
    </citation>
    <scope>NUCLEOTIDE SEQUENCE</scope>
</reference>
<name>A0A9N7VKW3_PLEPL</name>
<protein>
    <submittedName>
        <fullName evidence="1">Uncharacterized protein</fullName>
    </submittedName>
</protein>
<dbReference type="Proteomes" id="UP001153269">
    <property type="component" value="Unassembled WGS sequence"/>
</dbReference>
<organism evidence="1 2">
    <name type="scientific">Pleuronectes platessa</name>
    <name type="common">European plaice</name>
    <dbReference type="NCBI Taxonomy" id="8262"/>
    <lineage>
        <taxon>Eukaryota</taxon>
        <taxon>Metazoa</taxon>
        <taxon>Chordata</taxon>
        <taxon>Craniata</taxon>
        <taxon>Vertebrata</taxon>
        <taxon>Euteleostomi</taxon>
        <taxon>Actinopterygii</taxon>
        <taxon>Neopterygii</taxon>
        <taxon>Teleostei</taxon>
        <taxon>Neoteleostei</taxon>
        <taxon>Acanthomorphata</taxon>
        <taxon>Carangaria</taxon>
        <taxon>Pleuronectiformes</taxon>
        <taxon>Pleuronectoidei</taxon>
        <taxon>Pleuronectidae</taxon>
        <taxon>Pleuronectes</taxon>
    </lineage>
</organism>
<comment type="caution">
    <text evidence="1">The sequence shown here is derived from an EMBL/GenBank/DDBJ whole genome shotgun (WGS) entry which is preliminary data.</text>
</comment>
<evidence type="ECO:0000313" key="2">
    <source>
        <dbReference type="Proteomes" id="UP001153269"/>
    </source>
</evidence>
<gene>
    <name evidence="1" type="ORF">PLEPLA_LOCUS42529</name>
</gene>
<dbReference type="EMBL" id="CADEAL010004225">
    <property type="protein sequence ID" value="CAB1454762.1"/>
    <property type="molecule type" value="Genomic_DNA"/>
</dbReference>
<sequence>MMKAQVDARKLPPLRTTHLWFAISAGVEVCSLAAGHSGSVLTKPRLFPGLQGSQDSELFVFRCRVDAS</sequence>
<proteinExistence type="predicted"/>